<accession>A0A920CB80</accession>
<keyword evidence="2" id="KW-1133">Transmembrane helix</keyword>
<keyword evidence="2" id="KW-0812">Transmembrane</keyword>
<evidence type="ECO:0000256" key="1">
    <source>
        <dbReference type="ARBA" id="ARBA00010792"/>
    </source>
</evidence>
<dbReference type="Pfam" id="PF09335">
    <property type="entry name" value="VTT_dom"/>
    <property type="match status" value="1"/>
</dbReference>
<evidence type="ECO:0000313" key="4">
    <source>
        <dbReference type="EMBL" id="GIO30222.1"/>
    </source>
</evidence>
<feature type="transmembrane region" description="Helical" evidence="2">
    <location>
        <begin position="135"/>
        <end position="153"/>
    </location>
</feature>
<proteinExistence type="inferred from homology"/>
<protein>
    <submittedName>
        <fullName evidence="4">Membrane protein YbfM</fullName>
    </submittedName>
</protein>
<dbReference type="PANTHER" id="PTHR42709:SF9">
    <property type="entry name" value="ALKALINE PHOSPHATASE LIKE PROTEIN"/>
    <property type="match status" value="1"/>
</dbReference>
<dbReference type="InterPro" id="IPR032816">
    <property type="entry name" value="VTT_dom"/>
</dbReference>
<gene>
    <name evidence="4" type="primary">ybfM</name>
    <name evidence="4" type="ORF">J2TS6_13630</name>
</gene>
<evidence type="ECO:0000259" key="3">
    <source>
        <dbReference type="Pfam" id="PF09335"/>
    </source>
</evidence>
<comment type="caution">
    <text evidence="4">The sequence shown here is derived from an EMBL/GenBank/DDBJ whole genome shotgun (WGS) entry which is preliminary data.</text>
</comment>
<evidence type="ECO:0000313" key="5">
    <source>
        <dbReference type="Proteomes" id="UP000679779"/>
    </source>
</evidence>
<evidence type="ECO:0000256" key="2">
    <source>
        <dbReference type="SAM" id="Phobius"/>
    </source>
</evidence>
<keyword evidence="2" id="KW-0472">Membrane</keyword>
<dbReference type="AlphaFoldDB" id="A0A920CB80"/>
<dbReference type="EMBL" id="BORQ01000001">
    <property type="protein sequence ID" value="GIO30222.1"/>
    <property type="molecule type" value="Genomic_DNA"/>
</dbReference>
<name>A0A920CB80_9BACL</name>
<feature type="domain" description="VTT" evidence="3">
    <location>
        <begin position="29"/>
        <end position="155"/>
    </location>
</feature>
<feature type="transmembrane region" description="Helical" evidence="2">
    <location>
        <begin position="173"/>
        <end position="194"/>
    </location>
</feature>
<keyword evidence="5" id="KW-1185">Reference proteome</keyword>
<feature type="transmembrane region" description="Helical" evidence="2">
    <location>
        <begin position="12"/>
        <end position="29"/>
    </location>
</feature>
<feature type="transmembrane region" description="Helical" evidence="2">
    <location>
        <begin position="49"/>
        <end position="71"/>
    </location>
</feature>
<organism evidence="4 5">
    <name type="scientific">Paenibacillus albilobatus</name>
    <dbReference type="NCBI Taxonomy" id="2716884"/>
    <lineage>
        <taxon>Bacteria</taxon>
        <taxon>Bacillati</taxon>
        <taxon>Bacillota</taxon>
        <taxon>Bacilli</taxon>
        <taxon>Bacillales</taxon>
        <taxon>Paenibacillaceae</taxon>
        <taxon>Paenibacillus</taxon>
    </lineage>
</organism>
<comment type="similarity">
    <text evidence="1">Belongs to the DedA family.</text>
</comment>
<dbReference type="GO" id="GO:0005886">
    <property type="term" value="C:plasma membrane"/>
    <property type="evidence" value="ECO:0007669"/>
    <property type="project" value="TreeGrafter"/>
</dbReference>
<reference evidence="4" key="1">
    <citation type="submission" date="2021-03" db="EMBL/GenBank/DDBJ databases">
        <title>Antimicrobial resistance genes in bacteria isolated from Japanese honey, and their potential for conferring macrolide and lincosamide resistance in the American foulbrood pathogen Paenibacillus larvae.</title>
        <authorList>
            <person name="Okamoto M."/>
            <person name="Kumagai M."/>
            <person name="Kanamori H."/>
            <person name="Takamatsu D."/>
        </authorList>
    </citation>
    <scope>NUCLEOTIDE SEQUENCE</scope>
    <source>
        <strain evidence="4">J2TS6</strain>
    </source>
</reference>
<sequence length="198" mass="21993">MTEIMVYLTQYGYIALFVLLALGIVGIPVPDETLIATFGGMVARGHFHFTVALAVTFMGSMTGMMISYTLGRVVGKPLLERYGKWIRLTPERLKSAEAWFKRHGTFSIVIGYFIPGLRHLSSYMAGISKLPLGRYAAYASLGALLFCTTFLLIGHSVGYHWNEIAVMMERSSIRIGILVTVLLALTLAVAGLIWRRKR</sequence>
<dbReference type="InterPro" id="IPR051311">
    <property type="entry name" value="DedA_domain"/>
</dbReference>
<dbReference type="RefSeq" id="WP_160040139.1">
    <property type="nucleotide sequence ID" value="NZ_BORQ01000001.1"/>
</dbReference>
<dbReference type="PANTHER" id="PTHR42709">
    <property type="entry name" value="ALKALINE PHOSPHATASE LIKE PROTEIN"/>
    <property type="match status" value="1"/>
</dbReference>
<dbReference type="Proteomes" id="UP000679779">
    <property type="component" value="Unassembled WGS sequence"/>
</dbReference>